<sequence>MNVRKAIFAGSWYPDSAGECEKEIDHFIREIKIKEPLQGESIGGVVPHAGWYFSGSIACNVIRYLKDEKHTDVIIIFGMHLHPGSACYIMKEGSWETPFGEIPIEKELAEELAGKFTFNIETPDHFMQDNTIELQLPFIKYFFKDVRIVPMGVSPDKSSLEIGKAAAEIATKLGLRVKVIGSTDLTHYGTNYGFMPEGTGPASIDWVRNENDRRIIEIMLKMDPEGVITEALAHQNACCAGAAATAIATSKQLGAKHAESIAYATSYDKSPGDSFVGYTGIVFKD</sequence>
<comment type="similarity">
    <text evidence="1">Belongs to the MEMO1 family.</text>
</comment>
<name>A0A8J6N698_9BACT</name>
<dbReference type="InterPro" id="IPR002737">
    <property type="entry name" value="MEMO1_fam"/>
</dbReference>
<dbReference type="Proteomes" id="UP000603545">
    <property type="component" value="Unassembled WGS sequence"/>
</dbReference>
<accession>A0A8J6N698</accession>
<dbReference type="EMBL" id="JACNLL010000065">
    <property type="protein sequence ID" value="MBC8199821.1"/>
    <property type="molecule type" value="Genomic_DNA"/>
</dbReference>
<protein>
    <submittedName>
        <fullName evidence="2">AmmeMemoRadiSam system protein B</fullName>
    </submittedName>
</protein>
<evidence type="ECO:0000313" key="2">
    <source>
        <dbReference type="EMBL" id="MBC8199821.1"/>
    </source>
</evidence>
<dbReference type="Pfam" id="PF01875">
    <property type="entry name" value="Memo"/>
    <property type="match status" value="1"/>
</dbReference>
<proteinExistence type="inferred from homology"/>
<comment type="caution">
    <text evidence="2">The sequence shown here is derived from an EMBL/GenBank/DDBJ whole genome shotgun (WGS) entry which is preliminary data.</text>
</comment>
<dbReference type="Gene3D" id="3.40.830.10">
    <property type="entry name" value="LigB-like"/>
    <property type="match status" value="1"/>
</dbReference>
<dbReference type="PANTHER" id="PTHR11060">
    <property type="entry name" value="PROTEIN MEMO1"/>
    <property type="match status" value="1"/>
</dbReference>
<evidence type="ECO:0000256" key="1">
    <source>
        <dbReference type="ARBA" id="ARBA00006315"/>
    </source>
</evidence>
<organism evidence="2 3">
    <name type="scientific">Candidatus Desulfaltia bathyphila</name>
    <dbReference type="NCBI Taxonomy" id="2841697"/>
    <lineage>
        <taxon>Bacteria</taxon>
        <taxon>Pseudomonadati</taxon>
        <taxon>Thermodesulfobacteriota</taxon>
        <taxon>Desulfobacteria</taxon>
        <taxon>Desulfobacterales</taxon>
        <taxon>Desulfobacterales incertae sedis</taxon>
        <taxon>Candidatus Desulfaltia</taxon>
    </lineage>
</organism>
<dbReference type="SUPFAM" id="SSF82649">
    <property type="entry name" value="SufE/NifU"/>
    <property type="match status" value="1"/>
</dbReference>
<evidence type="ECO:0000313" key="3">
    <source>
        <dbReference type="Proteomes" id="UP000603545"/>
    </source>
</evidence>
<reference evidence="2 3" key="1">
    <citation type="submission" date="2020-08" db="EMBL/GenBank/DDBJ databases">
        <title>Bridging the membrane lipid divide: bacteria of the FCB group superphylum have the potential to synthesize archaeal ether lipids.</title>
        <authorList>
            <person name="Villanueva L."/>
            <person name="Von Meijenfeldt F.A.B."/>
            <person name="Westbye A.B."/>
            <person name="Yadav S."/>
            <person name="Hopmans E.C."/>
            <person name="Dutilh B.E."/>
            <person name="Sinninghe Damste J.S."/>
        </authorList>
    </citation>
    <scope>NUCLEOTIDE SEQUENCE [LARGE SCALE GENOMIC DNA]</scope>
    <source>
        <strain evidence="2">NIOZ-UU82</strain>
    </source>
</reference>
<gene>
    <name evidence="2" type="primary">amrB</name>
    <name evidence="2" type="ORF">H8E80_07230</name>
</gene>
<dbReference type="PANTHER" id="PTHR11060:SF0">
    <property type="entry name" value="PROTEIN MEMO1"/>
    <property type="match status" value="1"/>
</dbReference>
<dbReference type="NCBIfam" id="TIGR04336">
    <property type="entry name" value="AmmeMemoSam_B"/>
    <property type="match status" value="1"/>
</dbReference>
<dbReference type="AlphaFoldDB" id="A0A8J6N698"/>
<dbReference type="CDD" id="cd07361">
    <property type="entry name" value="MEMO_like"/>
    <property type="match status" value="1"/>
</dbReference>